<gene>
    <name evidence="10" type="ORF">EI427_16430</name>
</gene>
<proteinExistence type="inferred from homology"/>
<organism evidence="10 11">
    <name type="scientific">Flammeovirga pectinis</name>
    <dbReference type="NCBI Taxonomy" id="2494373"/>
    <lineage>
        <taxon>Bacteria</taxon>
        <taxon>Pseudomonadati</taxon>
        <taxon>Bacteroidota</taxon>
        <taxon>Cytophagia</taxon>
        <taxon>Cytophagales</taxon>
        <taxon>Flammeovirgaceae</taxon>
        <taxon>Flammeovirga</taxon>
    </lineage>
</organism>
<keyword evidence="4" id="KW-1134">Transmembrane beta strand</keyword>
<evidence type="ECO:0000313" key="10">
    <source>
        <dbReference type="EMBL" id="AZQ63753.1"/>
    </source>
</evidence>
<keyword evidence="8" id="KW-0175">Coiled coil</keyword>
<name>A0A3Q9FQP2_9BACT</name>
<dbReference type="GO" id="GO:0015562">
    <property type="term" value="F:efflux transmembrane transporter activity"/>
    <property type="evidence" value="ECO:0007669"/>
    <property type="project" value="InterPro"/>
</dbReference>
<dbReference type="Pfam" id="PF02321">
    <property type="entry name" value="OEP"/>
    <property type="match status" value="1"/>
</dbReference>
<evidence type="ECO:0000256" key="4">
    <source>
        <dbReference type="ARBA" id="ARBA00022452"/>
    </source>
</evidence>
<evidence type="ECO:0000256" key="8">
    <source>
        <dbReference type="SAM" id="Coils"/>
    </source>
</evidence>
<evidence type="ECO:0000256" key="3">
    <source>
        <dbReference type="ARBA" id="ARBA00022448"/>
    </source>
</evidence>
<keyword evidence="5 9" id="KW-0812">Transmembrane</keyword>
<dbReference type="InterPro" id="IPR003423">
    <property type="entry name" value="OMP_efflux"/>
</dbReference>
<protein>
    <submittedName>
        <fullName evidence="10">TolC family protein</fullName>
    </submittedName>
</protein>
<keyword evidence="3" id="KW-0813">Transport</keyword>
<dbReference type="Gene3D" id="1.20.1600.10">
    <property type="entry name" value="Outer membrane efflux proteins (OEP)"/>
    <property type="match status" value="1"/>
</dbReference>
<sequence>MIKVDFINIMNYKNIIISMIMHFSTFTYAQENVLKKKWSLSECINYSIQNNIDIQIQGLKSQSNQLDIKQYNNERLFSLNGLFNNSQNYGRYLDPFNNSFSDQRTLNSNLSLNAEIVLYAGNYLNNKILISKLGLQSSILNNKKLENDIILLITTLYLEILYQKDLINLAKEQLEMSQNQLGIVEDLIILGKQPKEDLYKIKSQVINDKINLNNQKNTLKNNLLNLSNIMNIENKLLFDIQEIDEIPHSEYTSKNIEDIYVESLKSMPEIKAQEYNIRASEVFQKNQRVKALPMVSLGANIYTGYSSSRTHIEGEYPYFDQFIDNYNGSITLNVQIPIFNKFQTTTDNQKAKINYTESKLTLIKLKNNLFENLQKAYNDVIIARSSHEDTEEVVILSTKIYKFTEEKYYSGVNNILELDIAKLALLKARLNFLQSKYTLVLKIKLLCRKRGSIALIIEIFFLLNFLYFH</sequence>
<dbReference type="SUPFAM" id="SSF56954">
    <property type="entry name" value="Outer membrane efflux proteins (OEP)"/>
    <property type="match status" value="1"/>
</dbReference>
<dbReference type="GO" id="GO:0009279">
    <property type="term" value="C:cell outer membrane"/>
    <property type="evidence" value="ECO:0007669"/>
    <property type="project" value="UniProtKB-SubCell"/>
</dbReference>
<reference evidence="10 11" key="1">
    <citation type="submission" date="2018-12" db="EMBL/GenBank/DDBJ databases">
        <title>Flammeovirga pectinis sp. nov., isolated from the gut of the Korean scallop, Patinopecten yessoensis.</title>
        <authorList>
            <person name="Bae J.-W."/>
            <person name="Jeong Y.-S."/>
            <person name="Kang W."/>
        </authorList>
    </citation>
    <scope>NUCLEOTIDE SEQUENCE [LARGE SCALE GENOMIC DNA]</scope>
    <source>
        <strain evidence="10 11">L12M1</strain>
    </source>
</reference>
<dbReference type="KEGG" id="fll:EI427_16430"/>
<dbReference type="GO" id="GO:0015288">
    <property type="term" value="F:porin activity"/>
    <property type="evidence" value="ECO:0007669"/>
    <property type="project" value="TreeGrafter"/>
</dbReference>
<comment type="similarity">
    <text evidence="2">Belongs to the outer membrane factor (OMF) (TC 1.B.17) family.</text>
</comment>
<dbReference type="OrthoDB" id="9811587at2"/>
<evidence type="ECO:0000256" key="1">
    <source>
        <dbReference type="ARBA" id="ARBA00004442"/>
    </source>
</evidence>
<dbReference type="InterPro" id="IPR051906">
    <property type="entry name" value="TolC-like"/>
</dbReference>
<feature type="transmembrane region" description="Helical" evidence="9">
    <location>
        <begin position="451"/>
        <end position="468"/>
    </location>
</feature>
<feature type="coiled-coil region" evidence="8">
    <location>
        <begin position="202"/>
        <end position="229"/>
    </location>
</feature>
<dbReference type="PANTHER" id="PTHR30026">
    <property type="entry name" value="OUTER MEMBRANE PROTEIN TOLC"/>
    <property type="match status" value="1"/>
</dbReference>
<evidence type="ECO:0000256" key="6">
    <source>
        <dbReference type="ARBA" id="ARBA00023136"/>
    </source>
</evidence>
<keyword evidence="11" id="KW-1185">Reference proteome</keyword>
<accession>A0A3Q9FQP2</accession>
<comment type="subcellular location">
    <subcellularLocation>
        <location evidence="1">Cell outer membrane</location>
    </subcellularLocation>
</comment>
<evidence type="ECO:0000256" key="9">
    <source>
        <dbReference type="SAM" id="Phobius"/>
    </source>
</evidence>
<keyword evidence="7" id="KW-0998">Cell outer membrane</keyword>
<keyword evidence="9" id="KW-1133">Transmembrane helix</keyword>
<dbReference type="AlphaFoldDB" id="A0A3Q9FQP2"/>
<evidence type="ECO:0000256" key="5">
    <source>
        <dbReference type="ARBA" id="ARBA00022692"/>
    </source>
</evidence>
<dbReference type="EMBL" id="CP034562">
    <property type="protein sequence ID" value="AZQ63753.1"/>
    <property type="molecule type" value="Genomic_DNA"/>
</dbReference>
<dbReference type="PANTHER" id="PTHR30026:SF20">
    <property type="entry name" value="OUTER MEMBRANE PROTEIN TOLC"/>
    <property type="match status" value="1"/>
</dbReference>
<dbReference type="Proteomes" id="UP000267268">
    <property type="component" value="Chromosome 1"/>
</dbReference>
<evidence type="ECO:0000313" key="11">
    <source>
        <dbReference type="Proteomes" id="UP000267268"/>
    </source>
</evidence>
<dbReference type="GO" id="GO:1990281">
    <property type="term" value="C:efflux pump complex"/>
    <property type="evidence" value="ECO:0007669"/>
    <property type="project" value="TreeGrafter"/>
</dbReference>
<keyword evidence="6 9" id="KW-0472">Membrane</keyword>
<evidence type="ECO:0000256" key="2">
    <source>
        <dbReference type="ARBA" id="ARBA00007613"/>
    </source>
</evidence>
<evidence type="ECO:0000256" key="7">
    <source>
        <dbReference type="ARBA" id="ARBA00023237"/>
    </source>
</evidence>